<dbReference type="InterPro" id="IPR013094">
    <property type="entry name" value="AB_hydrolase_3"/>
</dbReference>
<keyword evidence="2" id="KW-0472">Membrane</keyword>
<dbReference type="InterPro" id="IPR050300">
    <property type="entry name" value="GDXG_lipolytic_enzyme"/>
</dbReference>
<dbReference type="GO" id="GO:0016787">
    <property type="term" value="F:hydrolase activity"/>
    <property type="evidence" value="ECO:0007669"/>
    <property type="project" value="UniProtKB-KW"/>
</dbReference>
<protein>
    <recommendedName>
        <fullName evidence="3">Alpha/beta hydrolase fold-3 domain-containing protein</fullName>
    </recommendedName>
</protein>
<dbReference type="InterPro" id="IPR029058">
    <property type="entry name" value="AB_hydrolase_fold"/>
</dbReference>
<dbReference type="Proteomes" id="UP000269945">
    <property type="component" value="Unassembled WGS sequence"/>
</dbReference>
<sequence length="405" mass="46209">MLILGLALLGSFFVGVFIWAVFQHFLTADIPSTLQQPIKFRFLHCMFLYMLTLAEIIEKLGICSVLRFLKLLQVCVRIKKDDRLTVTDLYFGTIPVRLFQPKAVSSGPRRGIIFFPGGGGFMGSLDLFHNLSSLLALETDSVLLLVGYRKLPDHHYPSIYQDCLNASIHFLKALKSYGVDPSRVVFCGDSIGGGYVACITQALVGRSDLPQIRAQVLVYPVTQVINLQLPSHWQNGNVPFLSQKFMMTCMFKYMVIDFHWWDAILGGAFIPPEVWRKYQKWLSADNIPRRFRKPGYRPLFPSPFNEAAYLENKHLLDIENAPLLRDDETIAQLPAAFVVSCEHDILRDDALLYMKRLEDQGVPVTWYHVEDGFHGSLLFFDKKFFSFPCSLKITNAVISYIKSIY</sequence>
<evidence type="ECO:0000259" key="3">
    <source>
        <dbReference type="Pfam" id="PF07859"/>
    </source>
</evidence>
<evidence type="ECO:0000313" key="4">
    <source>
        <dbReference type="EMBL" id="VCW66234.1"/>
    </source>
</evidence>
<evidence type="ECO:0000256" key="2">
    <source>
        <dbReference type="SAM" id="Phobius"/>
    </source>
</evidence>
<accession>A0A9X9LEG9</accession>
<proteinExistence type="predicted"/>
<organism evidence="4 5">
    <name type="scientific">Gulo gulo</name>
    <name type="common">Wolverine</name>
    <name type="synonym">Gluton</name>
    <dbReference type="NCBI Taxonomy" id="48420"/>
    <lineage>
        <taxon>Eukaryota</taxon>
        <taxon>Metazoa</taxon>
        <taxon>Chordata</taxon>
        <taxon>Craniata</taxon>
        <taxon>Vertebrata</taxon>
        <taxon>Euteleostomi</taxon>
        <taxon>Mammalia</taxon>
        <taxon>Eutheria</taxon>
        <taxon>Laurasiatheria</taxon>
        <taxon>Carnivora</taxon>
        <taxon>Caniformia</taxon>
        <taxon>Musteloidea</taxon>
        <taxon>Mustelidae</taxon>
        <taxon>Guloninae</taxon>
        <taxon>Gulo</taxon>
    </lineage>
</organism>
<keyword evidence="2" id="KW-1133">Transmembrane helix</keyword>
<keyword evidence="2" id="KW-0812">Transmembrane</keyword>
<name>A0A9X9LEG9_GULGU</name>
<evidence type="ECO:0000256" key="1">
    <source>
        <dbReference type="ARBA" id="ARBA00022801"/>
    </source>
</evidence>
<dbReference type="Gene3D" id="3.40.50.1820">
    <property type="entry name" value="alpha/beta hydrolase"/>
    <property type="match status" value="1"/>
</dbReference>
<dbReference type="PANTHER" id="PTHR48081">
    <property type="entry name" value="AB HYDROLASE SUPERFAMILY PROTEIN C4A8.06C"/>
    <property type="match status" value="1"/>
</dbReference>
<feature type="domain" description="Alpha/beta hydrolase fold-3" evidence="3">
    <location>
        <begin position="112"/>
        <end position="254"/>
    </location>
</feature>
<evidence type="ECO:0000313" key="5">
    <source>
        <dbReference type="Proteomes" id="UP000269945"/>
    </source>
</evidence>
<feature type="domain" description="Alpha/beta hydrolase fold-3" evidence="3">
    <location>
        <begin position="308"/>
        <end position="376"/>
    </location>
</feature>
<dbReference type="AlphaFoldDB" id="A0A9X9LEG9"/>
<dbReference type="SUPFAM" id="SSF53474">
    <property type="entry name" value="alpha/beta-Hydrolases"/>
    <property type="match status" value="1"/>
</dbReference>
<dbReference type="PANTHER" id="PTHR48081:SF32">
    <property type="entry name" value="ALPHA_BETA HYDROLASE FOLD-3 DOMAIN-CONTAINING PROTEIN"/>
    <property type="match status" value="1"/>
</dbReference>
<reference evidence="4 5" key="1">
    <citation type="submission" date="2018-10" db="EMBL/GenBank/DDBJ databases">
        <authorList>
            <person name="Ekblom R."/>
            <person name="Jareborg N."/>
        </authorList>
    </citation>
    <scope>NUCLEOTIDE SEQUENCE [LARGE SCALE GENOMIC DNA]</scope>
    <source>
        <tissue evidence="4">Muscle</tissue>
    </source>
</reference>
<gene>
    <name evidence="4" type="ORF">BN2614_LOCUS1</name>
</gene>
<dbReference type="Pfam" id="PF07859">
    <property type="entry name" value="Abhydrolase_3"/>
    <property type="match status" value="2"/>
</dbReference>
<keyword evidence="5" id="KW-1185">Reference proteome</keyword>
<feature type="transmembrane region" description="Helical" evidence="2">
    <location>
        <begin position="6"/>
        <end position="26"/>
    </location>
</feature>
<dbReference type="EMBL" id="CYRY02001607">
    <property type="protein sequence ID" value="VCW66234.1"/>
    <property type="molecule type" value="Genomic_DNA"/>
</dbReference>
<comment type="caution">
    <text evidence="4">The sequence shown here is derived from an EMBL/GenBank/DDBJ whole genome shotgun (WGS) entry which is preliminary data.</text>
</comment>
<feature type="transmembrane region" description="Helical" evidence="2">
    <location>
        <begin position="47"/>
        <end position="69"/>
    </location>
</feature>
<keyword evidence="1" id="KW-0378">Hydrolase</keyword>